<accession>A0A345XZ22</accession>
<evidence type="ECO:0000313" key="2">
    <source>
        <dbReference type="EMBL" id="AXK36888.1"/>
    </source>
</evidence>
<dbReference type="KEGG" id="sarm:DVA86_34515"/>
<dbReference type="GO" id="GO:0003677">
    <property type="term" value="F:DNA binding"/>
    <property type="evidence" value="ECO:0007669"/>
    <property type="project" value="InterPro"/>
</dbReference>
<organism evidence="2 3">
    <name type="scientific">Streptomyces armeniacus</name>
    <dbReference type="NCBI Taxonomy" id="83291"/>
    <lineage>
        <taxon>Bacteria</taxon>
        <taxon>Bacillati</taxon>
        <taxon>Actinomycetota</taxon>
        <taxon>Actinomycetes</taxon>
        <taxon>Kitasatosporales</taxon>
        <taxon>Streptomycetaceae</taxon>
        <taxon>Streptomyces</taxon>
    </lineage>
</organism>
<dbReference type="RefSeq" id="WP_208884117.1">
    <property type="nucleotide sequence ID" value="NZ_CP031320.1"/>
</dbReference>
<feature type="domain" description="DUF5753" evidence="1">
    <location>
        <begin position="93"/>
        <end position="269"/>
    </location>
</feature>
<proteinExistence type="predicted"/>
<dbReference type="Proteomes" id="UP000254425">
    <property type="component" value="Chromosome"/>
</dbReference>
<dbReference type="InterPro" id="IPR043917">
    <property type="entry name" value="DUF5753"/>
</dbReference>
<gene>
    <name evidence="2" type="ORF">DVA86_34515</name>
</gene>
<dbReference type="Pfam" id="PF13560">
    <property type="entry name" value="HTH_31"/>
    <property type="match status" value="1"/>
</dbReference>
<dbReference type="EMBL" id="CP031320">
    <property type="protein sequence ID" value="AXK36888.1"/>
    <property type="molecule type" value="Genomic_DNA"/>
</dbReference>
<evidence type="ECO:0000313" key="3">
    <source>
        <dbReference type="Proteomes" id="UP000254425"/>
    </source>
</evidence>
<name>A0A345XZ22_9ACTN</name>
<keyword evidence="3" id="KW-1185">Reference proteome</keyword>
<dbReference type="SUPFAM" id="SSF47413">
    <property type="entry name" value="lambda repressor-like DNA-binding domains"/>
    <property type="match status" value="1"/>
</dbReference>
<protein>
    <submittedName>
        <fullName evidence="2">XRE family transcriptional regulator</fullName>
    </submittedName>
</protein>
<evidence type="ECO:0000259" key="1">
    <source>
        <dbReference type="Pfam" id="PF19054"/>
    </source>
</evidence>
<dbReference type="AlphaFoldDB" id="A0A345XZ22"/>
<reference evidence="2 3" key="1">
    <citation type="submission" date="2018-07" db="EMBL/GenBank/DDBJ databases">
        <title>Draft genome of the type strain Streptomyces armeniacus ATCC 15676.</title>
        <authorList>
            <person name="Labana P."/>
            <person name="Gosse J.T."/>
            <person name="Boddy C.N."/>
        </authorList>
    </citation>
    <scope>NUCLEOTIDE SEQUENCE [LARGE SCALE GENOMIC DNA]</scope>
    <source>
        <strain evidence="2 3">ATCC 15676</strain>
    </source>
</reference>
<dbReference type="Pfam" id="PF19054">
    <property type="entry name" value="DUF5753"/>
    <property type="match status" value="1"/>
</dbReference>
<sequence length="280" mass="31363">MPPRRVVTGRSQEPRQRFVEELRILRAARGDSLRKLGEVLGWDWSLFGKMESGETLGGPEVVEALDQHYGTGNLLLTLWELALGDPTQFREKYRRYMILAAEAVSLWKYSVSAVPGLLQTEEYARTLLAVGGLNGDELTRQVEARIGRSELLDGNAAPRFRAILSESVLRTELEDPQAWRIQLEHLLEISERKNVTIHVVENSAGLHALTNTDIMFLRTPDGRTVAWVETGYSGELVEETAAVEQLQLSYDSVRDLALTPAASRTFISRTLEEAQCDPST</sequence>
<dbReference type="InterPro" id="IPR010982">
    <property type="entry name" value="Lambda_DNA-bd_dom_sf"/>
</dbReference>